<proteinExistence type="predicted"/>
<dbReference type="Pfam" id="PF03009">
    <property type="entry name" value="GDPD"/>
    <property type="match status" value="1"/>
</dbReference>
<dbReference type="SUPFAM" id="SSF51695">
    <property type="entry name" value="PLC-like phosphodiesterases"/>
    <property type="match status" value="1"/>
</dbReference>
<dbReference type="InterPro" id="IPR030395">
    <property type="entry name" value="GP_PDE_dom"/>
</dbReference>
<dbReference type="InterPro" id="IPR017946">
    <property type="entry name" value="PLC-like_Pdiesterase_TIM-brl"/>
</dbReference>
<sequence length="235" mass="27108">MIKTLNIAHRGFSGCFPENTMMAFEKAVEAGADGIETDLHMTKDGVIAICHDETVDRTTDGTGFIKDHTYAEIRKFNAGKGEKIPSIDEVLNYIKDKNLLLNLELKNDIIEYNNLEKNTVDKIYEYKLEKNVIISSFNYSSIQKVKQYDSNISTGLLYDYHIYKPWKYAKKIGTNALHPFFLLVMNKKIVSDIKKNNIRINTYTVNEERYMKRLINLGVDGIITNYPNVLQRLIH</sequence>
<protein>
    <submittedName>
        <fullName evidence="2">Glycerophosphodiester phosphodiesterase</fullName>
    </submittedName>
</protein>
<evidence type="ECO:0000313" key="2">
    <source>
        <dbReference type="EMBL" id="MFL0195716.1"/>
    </source>
</evidence>
<dbReference type="EMBL" id="JBJHZX010000011">
    <property type="protein sequence ID" value="MFL0195716.1"/>
    <property type="molecule type" value="Genomic_DNA"/>
</dbReference>
<dbReference type="Proteomes" id="UP001623660">
    <property type="component" value="Unassembled WGS sequence"/>
</dbReference>
<gene>
    <name evidence="2" type="ORF">ACJDU8_09100</name>
</gene>
<name>A0ABW8SIZ6_9CLOT</name>
<accession>A0ABW8SIZ6</accession>
<comment type="caution">
    <text evidence="2">The sequence shown here is derived from an EMBL/GenBank/DDBJ whole genome shotgun (WGS) entry which is preliminary data.</text>
</comment>
<dbReference type="PROSITE" id="PS51704">
    <property type="entry name" value="GP_PDE"/>
    <property type="match status" value="1"/>
</dbReference>
<dbReference type="PANTHER" id="PTHR46211:SF1">
    <property type="entry name" value="GLYCEROPHOSPHODIESTER PHOSPHODIESTERASE, CYTOPLASMIC"/>
    <property type="match status" value="1"/>
</dbReference>
<evidence type="ECO:0000259" key="1">
    <source>
        <dbReference type="PROSITE" id="PS51704"/>
    </source>
</evidence>
<dbReference type="RefSeq" id="WP_406791833.1">
    <property type="nucleotide sequence ID" value="NZ_JBJHZX010000011.1"/>
</dbReference>
<dbReference type="PANTHER" id="PTHR46211">
    <property type="entry name" value="GLYCEROPHOSPHORYL DIESTER PHOSPHODIESTERASE"/>
    <property type="match status" value="1"/>
</dbReference>
<dbReference type="CDD" id="cd08563">
    <property type="entry name" value="GDPD_TtGDE_like"/>
    <property type="match status" value="1"/>
</dbReference>
<evidence type="ECO:0000313" key="3">
    <source>
        <dbReference type="Proteomes" id="UP001623660"/>
    </source>
</evidence>
<reference evidence="2 3" key="1">
    <citation type="submission" date="2024-11" db="EMBL/GenBank/DDBJ databases">
        <authorList>
            <person name="Heng Y.C."/>
            <person name="Lim A.C.H."/>
            <person name="Lee J.K.Y."/>
            <person name="Kittelmann S."/>
        </authorList>
    </citation>
    <scope>NUCLEOTIDE SEQUENCE [LARGE SCALE GENOMIC DNA]</scope>
    <source>
        <strain evidence="2 3">WILCCON 0269</strain>
    </source>
</reference>
<dbReference type="Gene3D" id="3.20.20.190">
    <property type="entry name" value="Phosphatidylinositol (PI) phosphodiesterase"/>
    <property type="match status" value="1"/>
</dbReference>
<keyword evidence="3" id="KW-1185">Reference proteome</keyword>
<feature type="domain" description="GP-PDE" evidence="1">
    <location>
        <begin position="4"/>
        <end position="234"/>
    </location>
</feature>
<organism evidence="2 3">
    <name type="scientific">Candidatus Clostridium eludens</name>
    <dbReference type="NCBI Taxonomy" id="3381663"/>
    <lineage>
        <taxon>Bacteria</taxon>
        <taxon>Bacillati</taxon>
        <taxon>Bacillota</taxon>
        <taxon>Clostridia</taxon>
        <taxon>Eubacteriales</taxon>
        <taxon>Clostridiaceae</taxon>
        <taxon>Clostridium</taxon>
    </lineage>
</organism>